<dbReference type="Proteomes" id="UP000735302">
    <property type="component" value="Unassembled WGS sequence"/>
</dbReference>
<sequence>MCRCVPGCITSVDALLSCLLAVYVELLRGRQEPFPQVHNDKDGMEASCCTAVTVFYCTYLRLQGDLRLAGSRQTRTSVTDASSNQPQRALKPAIVGFYSEMGNAAALSWQLHTVALTWCAYLKAFLAVASQPNLPLLI</sequence>
<gene>
    <name evidence="2" type="ORF">PoB_002992100</name>
</gene>
<proteinExistence type="predicted"/>
<accession>A0AAV3ZWT1</accession>
<evidence type="ECO:0000256" key="1">
    <source>
        <dbReference type="SAM" id="SignalP"/>
    </source>
</evidence>
<evidence type="ECO:0000313" key="2">
    <source>
        <dbReference type="EMBL" id="GFO03416.1"/>
    </source>
</evidence>
<comment type="caution">
    <text evidence="2">The sequence shown here is derived from an EMBL/GenBank/DDBJ whole genome shotgun (WGS) entry which is preliminary data.</text>
</comment>
<keyword evidence="3" id="KW-1185">Reference proteome</keyword>
<dbReference type="EMBL" id="BLXT01003725">
    <property type="protein sequence ID" value="GFO03416.1"/>
    <property type="molecule type" value="Genomic_DNA"/>
</dbReference>
<keyword evidence="1" id="KW-0732">Signal</keyword>
<reference evidence="2 3" key="1">
    <citation type="journal article" date="2021" name="Elife">
        <title>Chloroplast acquisition without the gene transfer in kleptoplastic sea slugs, Plakobranchus ocellatus.</title>
        <authorList>
            <person name="Maeda T."/>
            <person name="Takahashi S."/>
            <person name="Yoshida T."/>
            <person name="Shimamura S."/>
            <person name="Takaki Y."/>
            <person name="Nagai Y."/>
            <person name="Toyoda A."/>
            <person name="Suzuki Y."/>
            <person name="Arimoto A."/>
            <person name="Ishii H."/>
            <person name="Satoh N."/>
            <person name="Nishiyama T."/>
            <person name="Hasebe M."/>
            <person name="Maruyama T."/>
            <person name="Minagawa J."/>
            <person name="Obokata J."/>
            <person name="Shigenobu S."/>
        </authorList>
    </citation>
    <scope>NUCLEOTIDE SEQUENCE [LARGE SCALE GENOMIC DNA]</scope>
</reference>
<feature type="signal peptide" evidence="1">
    <location>
        <begin position="1"/>
        <end position="29"/>
    </location>
</feature>
<evidence type="ECO:0000313" key="3">
    <source>
        <dbReference type="Proteomes" id="UP000735302"/>
    </source>
</evidence>
<name>A0AAV3ZWT1_9GAST</name>
<feature type="chain" id="PRO_5043551129" evidence="1">
    <location>
        <begin position="30"/>
        <end position="138"/>
    </location>
</feature>
<protein>
    <submittedName>
        <fullName evidence="2">Uncharacterized protein</fullName>
    </submittedName>
</protein>
<dbReference type="AlphaFoldDB" id="A0AAV3ZWT1"/>
<organism evidence="2 3">
    <name type="scientific">Plakobranchus ocellatus</name>
    <dbReference type="NCBI Taxonomy" id="259542"/>
    <lineage>
        <taxon>Eukaryota</taxon>
        <taxon>Metazoa</taxon>
        <taxon>Spiralia</taxon>
        <taxon>Lophotrochozoa</taxon>
        <taxon>Mollusca</taxon>
        <taxon>Gastropoda</taxon>
        <taxon>Heterobranchia</taxon>
        <taxon>Euthyneura</taxon>
        <taxon>Panpulmonata</taxon>
        <taxon>Sacoglossa</taxon>
        <taxon>Placobranchoidea</taxon>
        <taxon>Plakobranchidae</taxon>
        <taxon>Plakobranchus</taxon>
    </lineage>
</organism>